<sequence>MKFQLESSKLEFFRPDAFGFINGLKKEPPKQKMINLSIGAPNRPTPKWIVEVMKENLSNPAYHTYPPQHGAPELLEGVADWYKKRFGVTVKPEENVLVTVGIKEAIFNALHALVNAGDSILVPDPGYPTYFEAVLFTGGKLITYDGDVDPMATLGEIESLAVLHKPKMVIVNYPSNPTGRVASKEYYERLSELSCKYGFVVMSDLAYSEIAFDGLEVNSYFEAQQNLELGLEYFAFSKTYNMAGWRVGAIIADRRLIDSVKLYKSKIDSNVFYPIQLAAVAAMKSTPDSYYRELKEIYQDRRDAILEGLEASGLSFTAPQGAMYVWISTPEGTDPWSFTEKLYREYGILVVPGTAYGANGSRKVRLGLVQEFDVMKEAARRLSEGRSW</sequence>
<dbReference type="InterPro" id="IPR050881">
    <property type="entry name" value="LL-DAP_aminotransferase"/>
</dbReference>
<dbReference type="GO" id="GO:0008483">
    <property type="term" value="F:transaminase activity"/>
    <property type="evidence" value="ECO:0007669"/>
    <property type="project" value="UniProtKB-KW"/>
</dbReference>
<dbReference type="CDD" id="cd00609">
    <property type="entry name" value="AAT_like"/>
    <property type="match status" value="1"/>
</dbReference>
<dbReference type="AlphaFoldDB" id="A0A101HQW5"/>
<dbReference type="Pfam" id="PF00155">
    <property type="entry name" value="Aminotran_1_2"/>
    <property type="match status" value="1"/>
</dbReference>
<dbReference type="SUPFAM" id="SSF53383">
    <property type="entry name" value="PLP-dependent transferases"/>
    <property type="match status" value="1"/>
</dbReference>
<gene>
    <name evidence="5" type="ORF">XD94_0478</name>
</gene>
<evidence type="ECO:0000256" key="1">
    <source>
        <dbReference type="ARBA" id="ARBA00001933"/>
    </source>
</evidence>
<protein>
    <submittedName>
        <fullName evidence="5">Aminotransferase class I and II</fullName>
    </submittedName>
</protein>
<dbReference type="InterPro" id="IPR015421">
    <property type="entry name" value="PyrdxlP-dep_Trfase_major"/>
</dbReference>
<dbReference type="Proteomes" id="UP000054092">
    <property type="component" value="Unassembled WGS sequence"/>
</dbReference>
<dbReference type="InterPro" id="IPR015422">
    <property type="entry name" value="PyrdxlP-dep_Trfase_small"/>
</dbReference>
<reference evidence="6" key="1">
    <citation type="journal article" date="2015" name="MBio">
        <title>Genome-Resolved Metagenomic Analysis Reveals Roles for Candidate Phyla and Other Microbial Community Members in Biogeochemical Transformations in Oil Reservoirs.</title>
        <authorList>
            <person name="Hu P."/>
            <person name="Tom L."/>
            <person name="Singh A."/>
            <person name="Thomas B.C."/>
            <person name="Baker B.J."/>
            <person name="Piceno Y.M."/>
            <person name="Andersen G.L."/>
            <person name="Banfield J.F."/>
        </authorList>
    </citation>
    <scope>NUCLEOTIDE SEQUENCE [LARGE SCALE GENOMIC DNA]</scope>
</reference>
<feature type="domain" description="Aminotransferase class I/classII large" evidence="4">
    <location>
        <begin position="32"/>
        <end position="380"/>
    </location>
</feature>
<dbReference type="PATRIC" id="fig|1184387.3.peg.819"/>
<keyword evidence="3 5" id="KW-0808">Transferase</keyword>
<dbReference type="PANTHER" id="PTHR42832:SF3">
    <property type="entry name" value="L-GLUTAMINE--4-(METHYLSULFANYL)-2-OXOBUTANOATE AMINOTRANSFERASE"/>
    <property type="match status" value="1"/>
</dbReference>
<name>A0A101HQW5_9BACT</name>
<dbReference type="EMBL" id="LGGP01000059">
    <property type="protein sequence ID" value="KUK81410.1"/>
    <property type="molecule type" value="Genomic_DNA"/>
</dbReference>
<proteinExistence type="predicted"/>
<dbReference type="GO" id="GO:0030170">
    <property type="term" value="F:pyridoxal phosphate binding"/>
    <property type="evidence" value="ECO:0007669"/>
    <property type="project" value="InterPro"/>
</dbReference>
<comment type="cofactor">
    <cofactor evidence="1">
        <name>pyridoxal 5'-phosphate</name>
        <dbReference type="ChEBI" id="CHEBI:597326"/>
    </cofactor>
</comment>
<evidence type="ECO:0000313" key="6">
    <source>
        <dbReference type="Proteomes" id="UP000054092"/>
    </source>
</evidence>
<dbReference type="Gene3D" id="3.40.640.10">
    <property type="entry name" value="Type I PLP-dependent aspartate aminotransferase-like (Major domain)"/>
    <property type="match status" value="1"/>
</dbReference>
<evidence type="ECO:0000256" key="3">
    <source>
        <dbReference type="ARBA" id="ARBA00022679"/>
    </source>
</evidence>
<evidence type="ECO:0000259" key="4">
    <source>
        <dbReference type="Pfam" id="PF00155"/>
    </source>
</evidence>
<evidence type="ECO:0000256" key="2">
    <source>
        <dbReference type="ARBA" id="ARBA00022576"/>
    </source>
</evidence>
<evidence type="ECO:0000313" key="5">
    <source>
        <dbReference type="EMBL" id="KUK81410.1"/>
    </source>
</evidence>
<dbReference type="PANTHER" id="PTHR42832">
    <property type="entry name" value="AMINO ACID AMINOTRANSFERASE"/>
    <property type="match status" value="1"/>
</dbReference>
<organism evidence="5 6">
    <name type="scientific">Mesotoga prima</name>
    <dbReference type="NCBI Taxonomy" id="1184387"/>
    <lineage>
        <taxon>Bacteria</taxon>
        <taxon>Thermotogati</taxon>
        <taxon>Thermotogota</taxon>
        <taxon>Thermotogae</taxon>
        <taxon>Kosmotogales</taxon>
        <taxon>Kosmotogaceae</taxon>
        <taxon>Mesotoga</taxon>
    </lineage>
</organism>
<accession>A0A101HQW5</accession>
<dbReference type="InterPro" id="IPR015424">
    <property type="entry name" value="PyrdxlP-dep_Trfase"/>
</dbReference>
<comment type="caution">
    <text evidence="5">The sequence shown here is derived from an EMBL/GenBank/DDBJ whole genome shotgun (WGS) entry which is preliminary data.</text>
</comment>
<dbReference type="Gene3D" id="3.90.1150.10">
    <property type="entry name" value="Aspartate Aminotransferase, domain 1"/>
    <property type="match status" value="1"/>
</dbReference>
<dbReference type="InterPro" id="IPR004839">
    <property type="entry name" value="Aminotransferase_I/II_large"/>
</dbReference>
<keyword evidence="2 5" id="KW-0032">Aminotransferase</keyword>